<organism evidence="13 14">
    <name type="scientific">Paragonimus westermani</name>
    <dbReference type="NCBI Taxonomy" id="34504"/>
    <lineage>
        <taxon>Eukaryota</taxon>
        <taxon>Metazoa</taxon>
        <taxon>Spiralia</taxon>
        <taxon>Lophotrochozoa</taxon>
        <taxon>Platyhelminthes</taxon>
        <taxon>Trematoda</taxon>
        <taxon>Digenea</taxon>
        <taxon>Plagiorchiida</taxon>
        <taxon>Troglotremata</taxon>
        <taxon>Troglotrematidae</taxon>
        <taxon>Paragonimus</taxon>
    </lineage>
</organism>
<dbReference type="GO" id="GO:0007156">
    <property type="term" value="P:homophilic cell adhesion via plasma membrane adhesion molecules"/>
    <property type="evidence" value="ECO:0007669"/>
    <property type="project" value="InterPro"/>
</dbReference>
<dbReference type="InterPro" id="IPR002126">
    <property type="entry name" value="Cadherin-like_dom"/>
</dbReference>
<keyword evidence="14" id="KW-1185">Reference proteome</keyword>
<dbReference type="Proteomes" id="UP000699462">
    <property type="component" value="Unassembled WGS sequence"/>
</dbReference>
<evidence type="ECO:0000256" key="8">
    <source>
        <dbReference type="PROSITE-ProRule" id="PRU00043"/>
    </source>
</evidence>
<protein>
    <recommendedName>
        <fullName evidence="12">Cadherin domain-containing protein</fullName>
    </recommendedName>
</protein>
<evidence type="ECO:0000256" key="2">
    <source>
        <dbReference type="ARBA" id="ARBA00022692"/>
    </source>
</evidence>
<evidence type="ECO:0000256" key="6">
    <source>
        <dbReference type="ARBA" id="ARBA00023136"/>
    </source>
</evidence>
<keyword evidence="4 8" id="KW-0106">Calcium</keyword>
<keyword evidence="7" id="KW-0325">Glycoprotein</keyword>
<feature type="domain" description="Cadherin" evidence="12">
    <location>
        <begin position="152"/>
        <end position="265"/>
    </location>
</feature>
<feature type="domain" description="Cadherin" evidence="12">
    <location>
        <begin position="74"/>
        <end position="139"/>
    </location>
</feature>
<dbReference type="Pfam" id="PF00028">
    <property type="entry name" value="Cadherin"/>
    <property type="match status" value="3"/>
</dbReference>
<feature type="signal peptide" evidence="11">
    <location>
        <begin position="1"/>
        <end position="23"/>
    </location>
</feature>
<feature type="chain" id="PRO_5035859110" description="Cadherin domain-containing protein" evidence="11">
    <location>
        <begin position="24"/>
        <end position="1197"/>
    </location>
</feature>
<evidence type="ECO:0000256" key="1">
    <source>
        <dbReference type="ARBA" id="ARBA00004167"/>
    </source>
</evidence>
<evidence type="ECO:0000256" key="11">
    <source>
        <dbReference type="SAM" id="SignalP"/>
    </source>
</evidence>
<dbReference type="GO" id="GO:0005509">
    <property type="term" value="F:calcium ion binding"/>
    <property type="evidence" value="ECO:0007669"/>
    <property type="project" value="UniProtKB-UniRule"/>
</dbReference>
<dbReference type="AlphaFoldDB" id="A0A8T0DPH6"/>
<accession>A0A8T0DPH6</accession>
<proteinExistence type="predicted"/>
<keyword evidence="6 10" id="KW-0472">Membrane</keyword>
<feature type="compositionally biased region" description="Low complexity" evidence="9">
    <location>
        <begin position="1133"/>
        <end position="1151"/>
    </location>
</feature>
<dbReference type="EMBL" id="JTDF01002348">
    <property type="protein sequence ID" value="KAF8568894.1"/>
    <property type="molecule type" value="Genomic_DNA"/>
</dbReference>
<evidence type="ECO:0000256" key="3">
    <source>
        <dbReference type="ARBA" id="ARBA00022737"/>
    </source>
</evidence>
<feature type="domain" description="Cadherin" evidence="12">
    <location>
        <begin position="773"/>
        <end position="929"/>
    </location>
</feature>
<name>A0A8T0DPH6_9TREM</name>
<sequence length="1197" mass="133177">MIREKLFHTSLLTLVLSVFFGSGRVPELLDILSQFTLQDNTPANHLVGNILTHSHEHQGILPLTRVLLIPDSLFLLNLKGELYTREFLDRDVLCGRFECCAKDICHIQMDAYVFGSTQTPNKVRILVNLTDENDNGPVFLSSQDSSVIITNDEAPWEISIPESAPVGSTHSLPAATDADSPKFGLKRYRLLPISIHNQGYSVLPFSLVGDIISGPQVQLEVSLDREAEEVYDFFLIAEDGGFPIHSTTLTTRLRVLDVNDNAPEFLNYSTNLTVREDSPPGKLIYQFFARDLDAGPNGQISYSMDMLPTYPVNSGRLMVQLRSKYGLDERTGRLTVLRRLDYENEIERSLIFIVKTCDHGDPRLTATISFTLSVLDVNDNTPVVTVLAANTANTNETHADSVILWENDSSSHLLKLLSVTDADSVSVGKITCLVADLHKKDFELNPYSESMYGLMNRRAFDFETETAGDGYLDLSVQCVDRAEPELFTAKLIRIPLGNEDDNVPQFSQVNYQFYIPEDMMIGSEIGRIHATDADNPLGRDNMIYELQQTSANDWLSFVNIDPESGTIYLSAKLDRENLAEFEVYATARDNIDYDNIPRYVNKIQRVQVRKLNRTRIIFTVTDVNDNAPVYVGPNDIHVSENVPVGTEVLSNLGFKDLDSGLNGTVSVSLLGSLTHGSHTIVPPYFNEEPKERYKSAVELKDSTRLVTVTPIDREQQAQMIIRVLAIDQGQPFQLTTTLSLTVHVDDLNDNYPQLIYPNNASMLNGYSLDSGWSDSFTSSFISTDLPVGSFVSTIHAKDPDAGNNGTVTYYLVPWVEMHAANGGRSYLTTQHALDGFPYFSIDLHQGHLRTAWSAEGITTTLKSDSQTGGNISHRDWPHVHYRHFNSKPPRPGVYGVAVELRDGGAPPLITKCLFYVNVTEAVGNSGGFFSFGDKSLSNTIMMTLILGCSFVLIASLISAIVWVRFRNVSPTRSEIVHYPDSTSYQTTRILSPDELSNGYIATTVHPFHLVKQMHATCGDEEVDWSKMNLTESTFSPAIKDYCGYEWESMRASSFMNWTQYSQLKKTENVTFDPSKISCSHRHMMPALPSDAQTSLKHCHLSTNYYSPEGSLSAQYYRPVLDLDHSTQIGYNSNENQINCHHQNHNGNNNNNSTGESDSGVDSGTGAMIPIPFSEATSASLHSDLGTLNQFGSEPSVT</sequence>
<dbReference type="PROSITE" id="PS50268">
    <property type="entry name" value="CADHERIN_2"/>
    <property type="match status" value="7"/>
</dbReference>
<comment type="caution">
    <text evidence="13">The sequence shown here is derived from an EMBL/GenBank/DDBJ whole genome shotgun (WGS) entry which is preliminary data.</text>
</comment>
<dbReference type="InterPro" id="IPR020894">
    <property type="entry name" value="Cadherin_CS"/>
</dbReference>
<dbReference type="InterPro" id="IPR015919">
    <property type="entry name" value="Cadherin-like_sf"/>
</dbReference>
<dbReference type="InterPro" id="IPR050174">
    <property type="entry name" value="Protocadherin/Cadherin-CA"/>
</dbReference>
<keyword evidence="5 10" id="KW-1133">Transmembrane helix</keyword>
<dbReference type="PROSITE" id="PS00232">
    <property type="entry name" value="CADHERIN_1"/>
    <property type="match status" value="3"/>
</dbReference>
<dbReference type="SUPFAM" id="SSF49313">
    <property type="entry name" value="Cadherin-like"/>
    <property type="match status" value="5"/>
</dbReference>
<keyword evidence="11" id="KW-0732">Signal</keyword>
<feature type="compositionally biased region" description="Polar residues" evidence="9">
    <location>
        <begin position="1152"/>
        <end position="1161"/>
    </location>
</feature>
<dbReference type="CDD" id="cd11304">
    <property type="entry name" value="Cadherin_repeat"/>
    <property type="match status" value="5"/>
</dbReference>
<keyword evidence="2 10" id="KW-0812">Transmembrane</keyword>
<feature type="domain" description="Cadherin" evidence="12">
    <location>
        <begin position="630"/>
        <end position="754"/>
    </location>
</feature>
<feature type="domain" description="Cadherin" evidence="12">
    <location>
        <begin position="406"/>
        <end position="506"/>
    </location>
</feature>
<evidence type="ECO:0000256" key="5">
    <source>
        <dbReference type="ARBA" id="ARBA00022989"/>
    </source>
</evidence>
<dbReference type="PANTHER" id="PTHR24028">
    <property type="entry name" value="CADHERIN-87A"/>
    <property type="match status" value="1"/>
</dbReference>
<evidence type="ECO:0000256" key="10">
    <source>
        <dbReference type="SAM" id="Phobius"/>
    </source>
</evidence>
<evidence type="ECO:0000256" key="4">
    <source>
        <dbReference type="ARBA" id="ARBA00022837"/>
    </source>
</evidence>
<dbReference type="FunFam" id="2.60.40.60:FF:000092">
    <property type="entry name" value="Protocadherin 8"/>
    <property type="match status" value="1"/>
</dbReference>
<dbReference type="Gene3D" id="2.60.40.60">
    <property type="entry name" value="Cadherins"/>
    <property type="match status" value="7"/>
</dbReference>
<evidence type="ECO:0000313" key="14">
    <source>
        <dbReference type="Proteomes" id="UP000699462"/>
    </source>
</evidence>
<dbReference type="GO" id="GO:0005886">
    <property type="term" value="C:plasma membrane"/>
    <property type="evidence" value="ECO:0007669"/>
    <property type="project" value="InterPro"/>
</dbReference>
<gene>
    <name evidence="13" type="ORF">P879_08345</name>
</gene>
<keyword evidence="3" id="KW-0677">Repeat</keyword>
<feature type="region of interest" description="Disordered" evidence="9">
    <location>
        <begin position="1131"/>
        <end position="1169"/>
    </location>
</feature>
<feature type="domain" description="Cadherin" evidence="12">
    <location>
        <begin position="266"/>
        <end position="384"/>
    </location>
</feature>
<comment type="subcellular location">
    <subcellularLocation>
        <location evidence="1">Membrane</location>
        <topology evidence="1">Single-pass membrane protein</topology>
    </subcellularLocation>
</comment>
<evidence type="ECO:0000259" key="12">
    <source>
        <dbReference type="PROSITE" id="PS50268"/>
    </source>
</evidence>
<evidence type="ECO:0000256" key="7">
    <source>
        <dbReference type="ARBA" id="ARBA00023180"/>
    </source>
</evidence>
<dbReference type="SMART" id="SM00112">
    <property type="entry name" value="CA"/>
    <property type="match status" value="6"/>
</dbReference>
<feature type="domain" description="Cadherin" evidence="12">
    <location>
        <begin position="507"/>
        <end position="630"/>
    </location>
</feature>
<evidence type="ECO:0000313" key="13">
    <source>
        <dbReference type="EMBL" id="KAF8568894.1"/>
    </source>
</evidence>
<dbReference type="PRINTS" id="PR00205">
    <property type="entry name" value="CADHERIN"/>
</dbReference>
<reference evidence="13 14" key="1">
    <citation type="submission" date="2019-07" db="EMBL/GenBank/DDBJ databases">
        <title>Annotation for the trematode Paragonimus westermani.</title>
        <authorList>
            <person name="Choi Y.-J."/>
        </authorList>
    </citation>
    <scope>NUCLEOTIDE SEQUENCE [LARGE SCALE GENOMIC DNA]</scope>
    <source>
        <strain evidence="13">180907_Pwestermani</strain>
    </source>
</reference>
<feature type="transmembrane region" description="Helical" evidence="10">
    <location>
        <begin position="940"/>
        <end position="963"/>
    </location>
</feature>
<dbReference type="OrthoDB" id="6242979at2759"/>
<evidence type="ECO:0000256" key="9">
    <source>
        <dbReference type="SAM" id="MobiDB-lite"/>
    </source>
</evidence>
<dbReference type="PANTHER" id="PTHR24028:SF146">
    <property type="entry name" value="CADHERIN 96CB, ISOFORM D-RELATED"/>
    <property type="match status" value="1"/>
</dbReference>